<evidence type="ECO:0000313" key="2">
    <source>
        <dbReference type="EMBL" id="CCI62918.1"/>
    </source>
</evidence>
<accession>A0AB33R6D0</accession>
<dbReference type="KEGG" id="sdc:SDSE_1424"/>
<evidence type="ECO:0000313" key="3">
    <source>
        <dbReference type="Proteomes" id="UP000009215"/>
    </source>
</evidence>
<gene>
    <name evidence="2" type="ORF">SDSE_1424</name>
</gene>
<name>A0AB33R6D0_STREQ</name>
<organism evidence="2 3">
    <name type="scientific">Streptococcus dysgalactiae subsp. equisimilis AC-2713</name>
    <dbReference type="NCBI Taxonomy" id="759913"/>
    <lineage>
        <taxon>Bacteria</taxon>
        <taxon>Bacillati</taxon>
        <taxon>Bacillota</taxon>
        <taxon>Bacilli</taxon>
        <taxon>Lactobacillales</taxon>
        <taxon>Streptococcaceae</taxon>
        <taxon>Streptococcus</taxon>
    </lineage>
</organism>
<dbReference type="InterPro" id="IPR013317">
    <property type="entry name" value="DnaA_dom"/>
</dbReference>
<dbReference type="Proteomes" id="UP000009215">
    <property type="component" value="Chromosome"/>
</dbReference>
<proteinExistence type="predicted"/>
<reference evidence="2 3" key="1">
    <citation type="submission" date="2012-05" db="EMBL/GenBank/DDBJ databases">
        <title>Complete genome sequence of a Streptococcus dysgalactiae subsp. equisimilis strain possessing Lancefield's group A antigen.</title>
        <authorList>
            <person name="Luetticken R."/>
            <person name="Bruellhoff K."/>
            <person name="Van der Linden M."/>
            <person name="Peltroche-Llacsahuanga H."/>
            <person name="Blom J."/>
            <person name="Weber-Lehmann J."/>
            <person name="Ferretti J.J."/>
            <person name="McShan W.M."/>
        </authorList>
    </citation>
    <scope>NUCLEOTIDE SEQUENCE [LARGE SCALE GENOMIC DNA]</scope>
    <source>
        <strain evidence="2 3">AC-2713</strain>
    </source>
</reference>
<dbReference type="Gene3D" id="3.40.50.300">
    <property type="entry name" value="P-loop containing nucleotide triphosphate hydrolases"/>
    <property type="match status" value="1"/>
</dbReference>
<feature type="domain" description="Chromosomal replication initiator protein DnaA ATPAse" evidence="1">
    <location>
        <begin position="19"/>
        <end position="79"/>
    </location>
</feature>
<dbReference type="InterPro" id="IPR027417">
    <property type="entry name" value="P-loop_NTPase"/>
</dbReference>
<dbReference type="EMBL" id="HE858529">
    <property type="protein sequence ID" value="CCI62918.1"/>
    <property type="molecule type" value="Genomic_DNA"/>
</dbReference>
<sequence length="86" mass="9801">MLSAENLTYHLGENLTNSEFDYILIDDLNLMPKDDILEEQLAMLIEENKKQLVITSTVSPNSLEVSSKLQKRLQWGLTTSMVSETQ</sequence>
<dbReference type="Pfam" id="PF00308">
    <property type="entry name" value="Bac_DnaA"/>
    <property type="match status" value="1"/>
</dbReference>
<protein>
    <submittedName>
        <fullName evidence="2">Chromosomal replication initiator protein dnaA</fullName>
    </submittedName>
</protein>
<evidence type="ECO:0000259" key="1">
    <source>
        <dbReference type="Pfam" id="PF00308"/>
    </source>
</evidence>
<dbReference type="AlphaFoldDB" id="A0AB33R6D0"/>